<sequence length="120" mass="13436">MGDNVSKRMKLISATEAEMEERSFPNQYPDWEQGVVASNAGADVEYNDPFDAEGKVNAAFQMKVQSKIKDLLEQMEEGLKTADPHDFSTYTGWTAAWKEIVSVNLSSAAVYFEGSLLYRL</sequence>
<dbReference type="Gene3D" id="1.50.10.10">
    <property type="match status" value="1"/>
</dbReference>
<name>A0ABU7DL43_9TELE</name>
<dbReference type="Proteomes" id="UP001352852">
    <property type="component" value="Unassembled WGS sequence"/>
</dbReference>
<evidence type="ECO:0000313" key="1">
    <source>
        <dbReference type="EMBL" id="MED6275095.1"/>
    </source>
</evidence>
<accession>A0ABU7DL43</accession>
<comment type="caution">
    <text evidence="1">The sequence shown here is derived from an EMBL/GenBank/DDBJ whole genome shotgun (WGS) entry which is preliminary data.</text>
</comment>
<reference evidence="1 2" key="1">
    <citation type="submission" date="2021-06" db="EMBL/GenBank/DDBJ databases">
        <authorList>
            <person name="Palmer J.M."/>
        </authorList>
    </citation>
    <scope>NUCLEOTIDE SEQUENCE [LARGE SCALE GENOMIC DNA]</scope>
    <source>
        <strain evidence="1 2">CL_MEX2019</strain>
        <tissue evidence="1">Muscle</tissue>
    </source>
</reference>
<keyword evidence="2" id="KW-1185">Reference proteome</keyword>
<dbReference type="InterPro" id="IPR012341">
    <property type="entry name" value="6hp_glycosidase-like_sf"/>
</dbReference>
<dbReference type="EMBL" id="JAHUTJ010026974">
    <property type="protein sequence ID" value="MED6275095.1"/>
    <property type="molecule type" value="Genomic_DNA"/>
</dbReference>
<organism evidence="1 2">
    <name type="scientific">Characodon lateralis</name>
    <dbReference type="NCBI Taxonomy" id="208331"/>
    <lineage>
        <taxon>Eukaryota</taxon>
        <taxon>Metazoa</taxon>
        <taxon>Chordata</taxon>
        <taxon>Craniata</taxon>
        <taxon>Vertebrata</taxon>
        <taxon>Euteleostomi</taxon>
        <taxon>Actinopterygii</taxon>
        <taxon>Neopterygii</taxon>
        <taxon>Teleostei</taxon>
        <taxon>Neoteleostei</taxon>
        <taxon>Acanthomorphata</taxon>
        <taxon>Ovalentaria</taxon>
        <taxon>Atherinomorphae</taxon>
        <taxon>Cyprinodontiformes</taxon>
        <taxon>Goodeidae</taxon>
        <taxon>Characodon</taxon>
    </lineage>
</organism>
<evidence type="ECO:0000313" key="2">
    <source>
        <dbReference type="Proteomes" id="UP001352852"/>
    </source>
</evidence>
<protein>
    <submittedName>
        <fullName evidence="1">Uncharacterized protein</fullName>
    </submittedName>
</protein>
<gene>
    <name evidence="1" type="ORF">CHARACLAT_022938</name>
</gene>
<proteinExistence type="predicted"/>